<protein>
    <submittedName>
        <fullName evidence="1">Uncharacterized protein</fullName>
    </submittedName>
</protein>
<accession>A0AAV7SA20</accession>
<organism evidence="1 2">
    <name type="scientific">Pleurodeles waltl</name>
    <name type="common">Iberian ribbed newt</name>
    <dbReference type="NCBI Taxonomy" id="8319"/>
    <lineage>
        <taxon>Eukaryota</taxon>
        <taxon>Metazoa</taxon>
        <taxon>Chordata</taxon>
        <taxon>Craniata</taxon>
        <taxon>Vertebrata</taxon>
        <taxon>Euteleostomi</taxon>
        <taxon>Amphibia</taxon>
        <taxon>Batrachia</taxon>
        <taxon>Caudata</taxon>
        <taxon>Salamandroidea</taxon>
        <taxon>Salamandridae</taxon>
        <taxon>Pleurodelinae</taxon>
        <taxon>Pleurodeles</taxon>
    </lineage>
</organism>
<evidence type="ECO:0000313" key="2">
    <source>
        <dbReference type="Proteomes" id="UP001066276"/>
    </source>
</evidence>
<feature type="non-terminal residue" evidence="1">
    <location>
        <position position="68"/>
    </location>
</feature>
<sequence>KTQCIIQLSFHNYQLQSAFKKVFVLQVPVRSAWGRISKGQSLRASFLAAARRMGQSYCMGKTGQFKVK</sequence>
<name>A0AAV7SA20_PLEWA</name>
<dbReference type="EMBL" id="JANPWB010000008">
    <property type="protein sequence ID" value="KAJ1161826.1"/>
    <property type="molecule type" value="Genomic_DNA"/>
</dbReference>
<keyword evidence="2" id="KW-1185">Reference proteome</keyword>
<comment type="caution">
    <text evidence="1">The sequence shown here is derived from an EMBL/GenBank/DDBJ whole genome shotgun (WGS) entry which is preliminary data.</text>
</comment>
<feature type="non-terminal residue" evidence="1">
    <location>
        <position position="1"/>
    </location>
</feature>
<gene>
    <name evidence="1" type="ORF">NDU88_002307</name>
</gene>
<dbReference type="AlphaFoldDB" id="A0AAV7SA20"/>
<reference evidence="1" key="1">
    <citation type="journal article" date="2022" name="bioRxiv">
        <title>Sequencing and chromosome-scale assembly of the giantPleurodeles waltlgenome.</title>
        <authorList>
            <person name="Brown T."/>
            <person name="Elewa A."/>
            <person name="Iarovenko S."/>
            <person name="Subramanian E."/>
            <person name="Araus A.J."/>
            <person name="Petzold A."/>
            <person name="Susuki M."/>
            <person name="Suzuki K.-i.T."/>
            <person name="Hayashi T."/>
            <person name="Toyoda A."/>
            <person name="Oliveira C."/>
            <person name="Osipova E."/>
            <person name="Leigh N.D."/>
            <person name="Simon A."/>
            <person name="Yun M.H."/>
        </authorList>
    </citation>
    <scope>NUCLEOTIDE SEQUENCE</scope>
    <source>
        <strain evidence="1">20211129_DDA</strain>
        <tissue evidence="1">Liver</tissue>
    </source>
</reference>
<evidence type="ECO:0000313" key="1">
    <source>
        <dbReference type="EMBL" id="KAJ1161826.1"/>
    </source>
</evidence>
<proteinExistence type="predicted"/>
<dbReference type="Proteomes" id="UP001066276">
    <property type="component" value="Chromosome 4_2"/>
</dbReference>